<feature type="domain" description="Methyltransferase type 11" evidence="2">
    <location>
        <begin position="22"/>
        <end position="121"/>
    </location>
</feature>
<accession>A0A2H3P4V2</accession>
<proteinExistence type="predicted"/>
<comment type="caution">
    <text evidence="3">The sequence shown here is derived from an EMBL/GenBank/DDBJ whole genome shotgun (WGS) entry which is preliminary data.</text>
</comment>
<evidence type="ECO:0000313" key="4">
    <source>
        <dbReference type="Proteomes" id="UP000221024"/>
    </source>
</evidence>
<dbReference type="RefSeq" id="WP_098062218.1">
    <property type="nucleotide sequence ID" value="NZ_PDEP01000007.1"/>
</dbReference>
<dbReference type="EMBL" id="PDEP01000007">
    <property type="protein sequence ID" value="PEN06692.1"/>
    <property type="molecule type" value="Genomic_DNA"/>
</dbReference>
<feature type="region of interest" description="Disordered" evidence="1">
    <location>
        <begin position="155"/>
        <end position="181"/>
    </location>
</feature>
<name>A0A2H3P4V2_9BACT</name>
<reference evidence="3 4" key="1">
    <citation type="submission" date="2017-10" db="EMBL/GenBank/DDBJ databases">
        <title>Draft genome of Longimonas halophila.</title>
        <authorList>
            <person name="Goh K.M."/>
            <person name="Shamsir M.S."/>
            <person name="Lim S.W."/>
        </authorList>
    </citation>
    <scope>NUCLEOTIDE SEQUENCE [LARGE SCALE GENOMIC DNA]</scope>
    <source>
        <strain evidence="3 4">KCTC 42399</strain>
    </source>
</reference>
<dbReference type="SUPFAM" id="SSF53335">
    <property type="entry name" value="S-adenosyl-L-methionine-dependent methyltransferases"/>
    <property type="match status" value="1"/>
</dbReference>
<dbReference type="OrthoDB" id="3896938at2"/>
<sequence length="181" mass="19873">MSYRDYVLRTLASVPVDRYVLVLGCTDGRYTAPLLRLGFPVHACSADAEAVHATRSAIANLMEDPSEATECVQPCVPALDDYPDSVFDWVVAPHLNTYADTTPDIAFDAVQRVLKPGGWAVLGLDPSAVPVPDDEPRWPTTQEALIAWGQRHHLAEAASRTEESGPDASNGHLHQLFRRER</sequence>
<gene>
    <name evidence="3" type="ORF">CRI93_08595</name>
</gene>
<evidence type="ECO:0000259" key="2">
    <source>
        <dbReference type="Pfam" id="PF08241"/>
    </source>
</evidence>
<dbReference type="InterPro" id="IPR013216">
    <property type="entry name" value="Methyltransf_11"/>
</dbReference>
<dbReference type="InterPro" id="IPR029063">
    <property type="entry name" value="SAM-dependent_MTases_sf"/>
</dbReference>
<dbReference type="CDD" id="cd02440">
    <property type="entry name" value="AdoMet_MTases"/>
    <property type="match status" value="1"/>
</dbReference>
<dbReference type="Pfam" id="PF08241">
    <property type="entry name" value="Methyltransf_11"/>
    <property type="match status" value="1"/>
</dbReference>
<protein>
    <recommendedName>
        <fullName evidence="2">Methyltransferase type 11 domain-containing protein</fullName>
    </recommendedName>
</protein>
<evidence type="ECO:0000256" key="1">
    <source>
        <dbReference type="SAM" id="MobiDB-lite"/>
    </source>
</evidence>
<organism evidence="3 4">
    <name type="scientific">Longimonas halophila</name>
    <dbReference type="NCBI Taxonomy" id="1469170"/>
    <lineage>
        <taxon>Bacteria</taxon>
        <taxon>Pseudomonadati</taxon>
        <taxon>Rhodothermota</taxon>
        <taxon>Rhodothermia</taxon>
        <taxon>Rhodothermales</taxon>
        <taxon>Salisaetaceae</taxon>
        <taxon>Longimonas</taxon>
    </lineage>
</organism>
<evidence type="ECO:0000313" key="3">
    <source>
        <dbReference type="EMBL" id="PEN06692.1"/>
    </source>
</evidence>
<keyword evidence="4" id="KW-1185">Reference proteome</keyword>
<dbReference type="GO" id="GO:0008757">
    <property type="term" value="F:S-adenosylmethionine-dependent methyltransferase activity"/>
    <property type="evidence" value="ECO:0007669"/>
    <property type="project" value="InterPro"/>
</dbReference>
<dbReference type="Gene3D" id="3.40.50.150">
    <property type="entry name" value="Vaccinia Virus protein VP39"/>
    <property type="match status" value="1"/>
</dbReference>
<dbReference type="AlphaFoldDB" id="A0A2H3P4V2"/>
<dbReference type="Proteomes" id="UP000221024">
    <property type="component" value="Unassembled WGS sequence"/>
</dbReference>